<dbReference type="EMBL" id="JXXK01000013">
    <property type="protein sequence ID" value="KJF39807.1"/>
    <property type="molecule type" value="Genomic_DNA"/>
</dbReference>
<dbReference type="CDD" id="cd00093">
    <property type="entry name" value="HTH_XRE"/>
    <property type="match status" value="1"/>
</dbReference>
<evidence type="ECO:0000313" key="2">
    <source>
        <dbReference type="EMBL" id="KJF39807.1"/>
    </source>
</evidence>
<dbReference type="InterPro" id="IPR010982">
    <property type="entry name" value="Lambda_DNA-bd_dom_sf"/>
</dbReference>
<dbReference type="Gene3D" id="1.10.260.40">
    <property type="entry name" value="lambda repressor-like DNA-binding domains"/>
    <property type="match status" value="1"/>
</dbReference>
<dbReference type="GO" id="GO:0003677">
    <property type="term" value="F:DNA binding"/>
    <property type="evidence" value="ECO:0007669"/>
    <property type="project" value="InterPro"/>
</dbReference>
<dbReference type="PROSITE" id="PS50943">
    <property type="entry name" value="HTH_CROC1"/>
    <property type="match status" value="1"/>
</dbReference>
<dbReference type="RefSeq" id="WP_040910038.1">
    <property type="nucleotide sequence ID" value="NZ_DBFXFE010000006.1"/>
</dbReference>
<evidence type="ECO:0000259" key="1">
    <source>
        <dbReference type="PROSITE" id="PS50943"/>
    </source>
</evidence>
<keyword evidence="3" id="KW-1185">Reference proteome</keyword>
<proteinExistence type="predicted"/>
<sequence length="90" mass="10507">MIKNHLSKLLGERRWTQADLARKTGIRRATINELYNELTDRVNLEHLDRICEVLECSVSDVLEYVPNPQRKTGADLIVEEHGNRHKKPNF</sequence>
<dbReference type="Proteomes" id="UP000032483">
    <property type="component" value="Unassembled WGS sequence"/>
</dbReference>
<protein>
    <recommendedName>
        <fullName evidence="1">HTH cro/C1-type domain-containing protein</fullName>
    </recommendedName>
</protein>
<evidence type="ECO:0000313" key="3">
    <source>
        <dbReference type="Proteomes" id="UP000032483"/>
    </source>
</evidence>
<reference evidence="2" key="1">
    <citation type="submission" date="2015-02" db="EMBL/GenBank/DDBJ databases">
        <title>A novel member of the family Ruminococcaceae isolated from human feces.</title>
        <authorList>
            <person name="Shkoporov A.N."/>
            <person name="Chaplin A.V."/>
            <person name="Motuzova O.V."/>
            <person name="Kafarskaia L.I."/>
            <person name="Khokhlova E.V."/>
            <person name="Efimov B.A."/>
        </authorList>
    </citation>
    <scope>NUCLEOTIDE SEQUENCE [LARGE SCALE GENOMIC DNA]</scope>
    <source>
        <strain evidence="2">585-1</strain>
    </source>
</reference>
<accession>A0A0D8IYS0</accession>
<dbReference type="PATRIC" id="fig|1550024.3.peg.2398"/>
<dbReference type="InterPro" id="IPR001387">
    <property type="entry name" value="Cro/C1-type_HTH"/>
</dbReference>
<dbReference type="GeneID" id="42857015"/>
<feature type="domain" description="HTH cro/C1-type" evidence="1">
    <location>
        <begin position="6"/>
        <end position="61"/>
    </location>
</feature>
<name>A0A0D8IYS0_9FIRM</name>
<organism evidence="2 3">
    <name type="scientific">Ruthenibacterium lactatiformans</name>
    <dbReference type="NCBI Taxonomy" id="1550024"/>
    <lineage>
        <taxon>Bacteria</taxon>
        <taxon>Bacillati</taxon>
        <taxon>Bacillota</taxon>
        <taxon>Clostridia</taxon>
        <taxon>Eubacteriales</taxon>
        <taxon>Oscillospiraceae</taxon>
        <taxon>Ruthenibacterium</taxon>
    </lineage>
</organism>
<comment type="caution">
    <text evidence="2">The sequence shown here is derived from an EMBL/GenBank/DDBJ whole genome shotgun (WGS) entry which is preliminary data.</text>
</comment>
<dbReference type="SMART" id="SM00530">
    <property type="entry name" value="HTH_XRE"/>
    <property type="match status" value="1"/>
</dbReference>
<dbReference type="Pfam" id="PF13443">
    <property type="entry name" value="HTH_26"/>
    <property type="match status" value="1"/>
</dbReference>
<dbReference type="SUPFAM" id="SSF47413">
    <property type="entry name" value="lambda repressor-like DNA-binding domains"/>
    <property type="match status" value="1"/>
</dbReference>
<dbReference type="AlphaFoldDB" id="A0A0D8IYS0"/>
<gene>
    <name evidence="2" type="ORF">TQ39_10520</name>
</gene>